<feature type="domain" description="WxL Interacting Protein host binding" evidence="3">
    <location>
        <begin position="140"/>
        <end position="275"/>
    </location>
</feature>
<comment type="caution">
    <text evidence="4">The sequence shown here is derived from an EMBL/GenBank/DDBJ whole genome shotgun (WGS) entry which is preliminary data.</text>
</comment>
<feature type="transmembrane region" description="Helical" evidence="1">
    <location>
        <begin position="286"/>
        <end position="306"/>
    </location>
</feature>
<dbReference type="EMBL" id="AODH01000026">
    <property type="protein sequence ID" value="EUJ39559.1"/>
    <property type="molecule type" value="Genomic_DNA"/>
</dbReference>
<sequence>MGASSFNFAVEIEKPANQKDAKKGYFDLLVSSGQTQQLKVKLTNSTNKAVTIRPKIASATTNNSGVVDYSPSKKKRDATMPYDVTKWLTVPREITIAADSTYLLPIEVAIPDEKFSGTVVAGLTLTEERPETKASTGDGGMAIDNRYAYVVGFELRQSTEKITPQLELKKVFASQRNYRNIVAATIQNKTSTFVNQLQVEGQVTRKGQTKVLYESSTTMMQMAPNTNFDYPIALGEGERLQAGDYTLKMTASSFKEKWQWQKDFTITSAKAKEYNDTDVTVQNSYFWFYSGGISVALFLIGLWLYLRKKRQQNRGGSNDEK</sequence>
<evidence type="ECO:0000313" key="5">
    <source>
        <dbReference type="Proteomes" id="UP000019243"/>
    </source>
</evidence>
<dbReference type="AlphaFoldDB" id="W7CJK5"/>
<evidence type="ECO:0000259" key="3">
    <source>
        <dbReference type="Pfam" id="PF11797"/>
    </source>
</evidence>
<dbReference type="InterPro" id="IPR010317">
    <property type="entry name" value="WxLIP_PGBD"/>
</dbReference>
<feature type="domain" description="WxL Interacting Protein peptidoglycan binding" evidence="2">
    <location>
        <begin position="8"/>
        <end position="126"/>
    </location>
</feature>
<protein>
    <submittedName>
        <fullName evidence="4">Uncharacterized protein</fullName>
    </submittedName>
</protein>
<evidence type="ECO:0000259" key="2">
    <source>
        <dbReference type="Pfam" id="PF06030"/>
    </source>
</evidence>
<dbReference type="STRING" id="1265861.BCAMP_07040"/>
<name>W7CJK5_9LIST</name>
<dbReference type="Pfam" id="PF06030">
    <property type="entry name" value="WxLIP_PGBD"/>
    <property type="match status" value="1"/>
</dbReference>
<accession>W7CJK5</accession>
<proteinExistence type="predicted"/>
<evidence type="ECO:0000313" key="4">
    <source>
        <dbReference type="EMBL" id="EUJ39559.1"/>
    </source>
</evidence>
<evidence type="ECO:0000256" key="1">
    <source>
        <dbReference type="SAM" id="Phobius"/>
    </source>
</evidence>
<organism evidence="4 5">
    <name type="scientific">Brochothrix campestris FSL F6-1037</name>
    <dbReference type="NCBI Taxonomy" id="1265861"/>
    <lineage>
        <taxon>Bacteria</taxon>
        <taxon>Bacillati</taxon>
        <taxon>Bacillota</taxon>
        <taxon>Bacilli</taxon>
        <taxon>Bacillales</taxon>
        <taxon>Listeriaceae</taxon>
        <taxon>Brochothrix</taxon>
    </lineage>
</organism>
<keyword evidence="1" id="KW-0812">Transmembrane</keyword>
<keyword evidence="5" id="KW-1185">Reference proteome</keyword>
<reference evidence="4 5" key="1">
    <citation type="submission" date="2012-12" db="EMBL/GenBank/DDBJ databases">
        <title>Novel taxa of Listeriaceae from agricultural environments in the United States.</title>
        <authorList>
            <person name="den Bakker H.C."/>
            <person name="Allred A."/>
            <person name="Warchocki S."/>
            <person name="Wright E.M."/>
            <person name="Burrell A."/>
            <person name="Nightingale K.K."/>
            <person name="Kephart D."/>
            <person name="Wiedmann M."/>
        </authorList>
    </citation>
    <scope>NUCLEOTIDE SEQUENCE [LARGE SCALE GENOMIC DNA]</scope>
    <source>
        <strain evidence="4 5">FSL F6-1037</strain>
    </source>
</reference>
<dbReference type="Pfam" id="PF11797">
    <property type="entry name" value="WxLIP_HBD"/>
    <property type="match status" value="1"/>
</dbReference>
<gene>
    <name evidence="4" type="ORF">BCAMP_07040</name>
</gene>
<dbReference type="InterPro" id="IPR021759">
    <property type="entry name" value="WxLIP_HBD"/>
</dbReference>
<keyword evidence="1" id="KW-1133">Transmembrane helix</keyword>
<dbReference type="Proteomes" id="UP000019243">
    <property type="component" value="Unassembled WGS sequence"/>
</dbReference>
<keyword evidence="1" id="KW-0472">Membrane</keyword>